<dbReference type="Gene3D" id="3.30.70.270">
    <property type="match status" value="1"/>
</dbReference>
<proteinExistence type="predicted"/>
<accession>A0ABU9TT25</accession>
<sequence length="305" mass="34908">MFTSLLERRDQADVEQLSDEIKSALADHHRWMHKVSLAIAARRPMKDRSFIATDAHQYCYFGQWLRTLLADERFQTRAFEKIDQLHKELHDTARVLLLSLEQTQQFDEAQYDTFLKIQHTFFNCVLSMLEFSVISKYQFDPTTKLLNRRSANMLLAHEKVRLQQRANHASCCIALGDIDKFKAVNDTHGHDLGDLVLEHVACIFKATIRKHDSVARFGGEEFLFIMPGLDLTGTEKVIERVREELASTPYIHKGQALTITASFGVTQLTPDDDIKDAVKRADIALYTAKDEGRNRTVCLSATEAH</sequence>
<dbReference type="InterPro" id="IPR000160">
    <property type="entry name" value="GGDEF_dom"/>
</dbReference>
<comment type="catalytic activity">
    <reaction evidence="2">
        <text>2 GTP = 3',3'-c-di-GMP + 2 diphosphate</text>
        <dbReference type="Rhea" id="RHEA:24898"/>
        <dbReference type="ChEBI" id="CHEBI:33019"/>
        <dbReference type="ChEBI" id="CHEBI:37565"/>
        <dbReference type="ChEBI" id="CHEBI:58805"/>
        <dbReference type="EC" id="2.7.7.65"/>
    </reaction>
</comment>
<dbReference type="Pfam" id="PF00990">
    <property type="entry name" value="GGDEF"/>
    <property type="match status" value="1"/>
</dbReference>
<dbReference type="CDD" id="cd01949">
    <property type="entry name" value="GGDEF"/>
    <property type="match status" value="1"/>
</dbReference>
<dbReference type="Pfam" id="PF13682">
    <property type="entry name" value="CZB"/>
    <property type="match status" value="1"/>
</dbReference>
<organism evidence="4 5">
    <name type="scientific">Neptuniibacter pectenicola</name>
    <dbReference type="NCBI Taxonomy" id="1806669"/>
    <lineage>
        <taxon>Bacteria</taxon>
        <taxon>Pseudomonadati</taxon>
        <taxon>Pseudomonadota</taxon>
        <taxon>Gammaproteobacteria</taxon>
        <taxon>Oceanospirillales</taxon>
        <taxon>Oceanospirillaceae</taxon>
        <taxon>Neptuniibacter</taxon>
    </lineage>
</organism>
<evidence type="ECO:0000256" key="1">
    <source>
        <dbReference type="ARBA" id="ARBA00012528"/>
    </source>
</evidence>
<dbReference type="RefSeq" id="WP_342854517.1">
    <property type="nucleotide sequence ID" value="NZ_JBBMRA010000009.1"/>
</dbReference>
<dbReference type="InterPro" id="IPR025991">
    <property type="entry name" value="Chemoreceptor_zinc-bind_dom"/>
</dbReference>
<evidence type="ECO:0000313" key="5">
    <source>
        <dbReference type="Proteomes" id="UP001449225"/>
    </source>
</evidence>
<dbReference type="EMBL" id="JBBMRA010000009">
    <property type="protein sequence ID" value="MEM5536873.1"/>
    <property type="molecule type" value="Genomic_DNA"/>
</dbReference>
<dbReference type="SUPFAM" id="SSF55073">
    <property type="entry name" value="Nucleotide cyclase"/>
    <property type="match status" value="1"/>
</dbReference>
<dbReference type="GO" id="GO:0052621">
    <property type="term" value="F:diguanylate cyclase activity"/>
    <property type="evidence" value="ECO:0007669"/>
    <property type="project" value="UniProtKB-EC"/>
</dbReference>
<dbReference type="Proteomes" id="UP001449225">
    <property type="component" value="Unassembled WGS sequence"/>
</dbReference>
<keyword evidence="4" id="KW-0808">Transferase</keyword>
<dbReference type="InterPro" id="IPR029787">
    <property type="entry name" value="Nucleotide_cyclase"/>
</dbReference>
<dbReference type="PANTHER" id="PTHR45138">
    <property type="entry name" value="REGULATORY COMPONENTS OF SENSORY TRANSDUCTION SYSTEM"/>
    <property type="match status" value="1"/>
</dbReference>
<reference evidence="4 5" key="1">
    <citation type="submission" date="2024-03" db="EMBL/GenBank/DDBJ databases">
        <title>Community enrichment and isolation of bacterial strains for fucoidan degradation.</title>
        <authorList>
            <person name="Sichert A."/>
        </authorList>
    </citation>
    <scope>NUCLEOTIDE SEQUENCE [LARGE SCALE GENOMIC DNA]</scope>
    <source>
        <strain evidence="4 5">AS76</strain>
    </source>
</reference>
<dbReference type="InterPro" id="IPR050469">
    <property type="entry name" value="Diguanylate_Cyclase"/>
</dbReference>
<dbReference type="EC" id="2.7.7.65" evidence="1"/>
<dbReference type="SMART" id="SM00267">
    <property type="entry name" value="GGDEF"/>
    <property type="match status" value="1"/>
</dbReference>
<protein>
    <recommendedName>
        <fullName evidence="1">diguanylate cyclase</fullName>
        <ecNumber evidence="1">2.7.7.65</ecNumber>
    </recommendedName>
</protein>
<dbReference type="NCBIfam" id="TIGR00254">
    <property type="entry name" value="GGDEF"/>
    <property type="match status" value="1"/>
</dbReference>
<dbReference type="InterPro" id="IPR043128">
    <property type="entry name" value="Rev_trsase/Diguanyl_cyclase"/>
</dbReference>
<gene>
    <name evidence="4" type="ORF">WNY58_10775</name>
</gene>
<dbReference type="Gene3D" id="1.20.120.30">
    <property type="entry name" value="Aspartate receptor, ligand-binding domain"/>
    <property type="match status" value="1"/>
</dbReference>
<feature type="domain" description="GGDEF" evidence="3">
    <location>
        <begin position="169"/>
        <end position="301"/>
    </location>
</feature>
<name>A0ABU9TT25_9GAMM</name>
<evidence type="ECO:0000259" key="3">
    <source>
        <dbReference type="PROSITE" id="PS50887"/>
    </source>
</evidence>
<comment type="caution">
    <text evidence="4">The sequence shown here is derived from an EMBL/GenBank/DDBJ whole genome shotgun (WGS) entry which is preliminary data.</text>
</comment>
<evidence type="ECO:0000256" key="2">
    <source>
        <dbReference type="ARBA" id="ARBA00034247"/>
    </source>
</evidence>
<dbReference type="PANTHER" id="PTHR45138:SF9">
    <property type="entry name" value="DIGUANYLATE CYCLASE DGCM-RELATED"/>
    <property type="match status" value="1"/>
</dbReference>
<keyword evidence="5" id="KW-1185">Reference proteome</keyword>
<dbReference type="PROSITE" id="PS50887">
    <property type="entry name" value="GGDEF"/>
    <property type="match status" value="1"/>
</dbReference>
<keyword evidence="4" id="KW-0548">Nucleotidyltransferase</keyword>
<evidence type="ECO:0000313" key="4">
    <source>
        <dbReference type="EMBL" id="MEM5536873.1"/>
    </source>
</evidence>